<keyword evidence="3" id="KW-1185">Reference proteome</keyword>
<keyword evidence="1" id="KW-0812">Transmembrane</keyword>
<protein>
    <submittedName>
        <fullName evidence="2">FixH family protein</fullName>
    </submittedName>
</protein>
<sequence length="169" mass="18218">MTTLTTSPSRPLWKEPMLWLVFGLPLASIVAGVGLVVTAVRAGGADSVTDHVQRVAQIQTTDLGPDQLARAMDLSAIVQSHEHHVAVVPVTGDFGTGDLRLTLAHPSQAAEDRHLTLARTANGWTAEGDIEADHNWNLQLAAHDGSWRLRGRLEKDTRAARVAPSQRSD</sequence>
<evidence type="ECO:0000313" key="2">
    <source>
        <dbReference type="EMBL" id="MEL1265426.1"/>
    </source>
</evidence>
<keyword evidence="1" id="KW-0472">Membrane</keyword>
<keyword evidence="1" id="KW-1133">Transmembrane helix</keyword>
<reference evidence="2 3" key="1">
    <citation type="submission" date="2024-04" db="EMBL/GenBank/DDBJ databases">
        <title>Draft genome sequence of Pseudoxanthomonas putridarboris WD12.</title>
        <authorList>
            <person name="Oh J."/>
        </authorList>
    </citation>
    <scope>NUCLEOTIDE SEQUENCE [LARGE SCALE GENOMIC DNA]</scope>
    <source>
        <strain evidence="2 3">WD12</strain>
    </source>
</reference>
<dbReference type="Pfam" id="PF05751">
    <property type="entry name" value="FixH"/>
    <property type="match status" value="1"/>
</dbReference>
<dbReference type="InterPro" id="IPR008620">
    <property type="entry name" value="FixH"/>
</dbReference>
<feature type="transmembrane region" description="Helical" evidence="1">
    <location>
        <begin position="17"/>
        <end position="40"/>
    </location>
</feature>
<dbReference type="Proteomes" id="UP001459204">
    <property type="component" value="Unassembled WGS sequence"/>
</dbReference>
<proteinExistence type="predicted"/>
<evidence type="ECO:0000313" key="3">
    <source>
        <dbReference type="Proteomes" id="UP001459204"/>
    </source>
</evidence>
<comment type="caution">
    <text evidence="2">The sequence shown here is derived from an EMBL/GenBank/DDBJ whole genome shotgun (WGS) entry which is preliminary data.</text>
</comment>
<organism evidence="2 3">
    <name type="scientific">Pseudoxanthomonas putridarboris</name>
    <dbReference type="NCBI Taxonomy" id="752605"/>
    <lineage>
        <taxon>Bacteria</taxon>
        <taxon>Pseudomonadati</taxon>
        <taxon>Pseudomonadota</taxon>
        <taxon>Gammaproteobacteria</taxon>
        <taxon>Lysobacterales</taxon>
        <taxon>Lysobacteraceae</taxon>
        <taxon>Pseudoxanthomonas</taxon>
    </lineage>
</organism>
<evidence type="ECO:0000256" key="1">
    <source>
        <dbReference type="SAM" id="Phobius"/>
    </source>
</evidence>
<dbReference type="RefSeq" id="WP_341726595.1">
    <property type="nucleotide sequence ID" value="NZ_JBBWWT010000006.1"/>
</dbReference>
<gene>
    <name evidence="2" type="ORF">AAD027_13770</name>
</gene>
<accession>A0ABU9J511</accession>
<dbReference type="EMBL" id="JBBWWT010000006">
    <property type="protein sequence ID" value="MEL1265426.1"/>
    <property type="molecule type" value="Genomic_DNA"/>
</dbReference>
<name>A0ABU9J511_9GAMM</name>